<dbReference type="EMBL" id="CP013652">
    <property type="protein sequence ID" value="ALS23007.1"/>
    <property type="molecule type" value="Genomic_DNA"/>
</dbReference>
<gene>
    <name evidence="4" type="ORF">IJ22_26340</name>
</gene>
<keyword evidence="3" id="KW-0859">Xylose metabolism</keyword>
<dbReference type="Pfam" id="PF13412">
    <property type="entry name" value="HTH_24"/>
    <property type="match status" value="1"/>
</dbReference>
<evidence type="ECO:0000256" key="1">
    <source>
        <dbReference type="ARBA" id="ARBA00002486"/>
    </source>
</evidence>
<dbReference type="GO" id="GO:0042732">
    <property type="term" value="P:D-xylose metabolic process"/>
    <property type="evidence" value="ECO:0007669"/>
    <property type="project" value="UniProtKB-KW"/>
</dbReference>
<keyword evidence="3" id="KW-0119">Carbohydrate metabolism</keyword>
<dbReference type="KEGG" id="pnp:IJ22_26340"/>
<evidence type="ECO:0000256" key="2">
    <source>
        <dbReference type="ARBA" id="ARBA00006479"/>
    </source>
</evidence>
<dbReference type="AlphaFoldDB" id="A0A0U2MXS1"/>
<dbReference type="PANTHER" id="PTHR18964">
    <property type="entry name" value="ROK (REPRESSOR, ORF, KINASE) FAMILY"/>
    <property type="match status" value="1"/>
</dbReference>
<evidence type="ECO:0000256" key="3">
    <source>
        <dbReference type="ARBA" id="ARBA00022629"/>
    </source>
</evidence>
<dbReference type="PATRIC" id="fig|162209.4.peg.2804"/>
<dbReference type="SUPFAM" id="SSF46785">
    <property type="entry name" value="Winged helix' DNA-binding domain"/>
    <property type="match status" value="1"/>
</dbReference>
<dbReference type="Pfam" id="PF00480">
    <property type="entry name" value="ROK"/>
    <property type="match status" value="1"/>
</dbReference>
<name>A0A0U2MXS1_9BACL</name>
<dbReference type="InterPro" id="IPR036390">
    <property type="entry name" value="WH_DNA-bd_sf"/>
</dbReference>
<dbReference type="Proteomes" id="UP000061660">
    <property type="component" value="Chromosome"/>
</dbReference>
<dbReference type="InterPro" id="IPR000600">
    <property type="entry name" value="ROK"/>
</dbReference>
<comment type="similarity">
    <text evidence="2">Belongs to the ROK (NagC/XylR) family.</text>
</comment>
<dbReference type="InterPro" id="IPR036388">
    <property type="entry name" value="WH-like_DNA-bd_sf"/>
</dbReference>
<dbReference type="SUPFAM" id="SSF53067">
    <property type="entry name" value="Actin-like ATPase domain"/>
    <property type="match status" value="1"/>
</dbReference>
<sequence length="410" mass="44818">MLIISRKTDIKQSNKLSILQWVRNSGETTQPEISKELGLSRPTVSALVEELILEGYIKVSGMGSSTDQGGKRPKLIAFHARGGGILALYFTVNTIKAALMDLSANLLHELRVSITPKDTTETMLAKVKDLAGALLLKAKELGIPVKGIGVGCPGLVETSTGTILTSTHLEVLNGCSLGESLSSAFHLPVWVDNECRNQVLAEKMFGEGQDVDTFVSLMTDVGIGAGIIIDNRIMRGKDDSFGEIGHTTIQMDGLKCRCGNDGCWEMYASSNSLMSRIHENLSRTLLLKDMVQTRDELTFELIGEAIRRGDDVVYQLAIEDLGKYLGIGIANLVNSINPELIIIHGEMIHLGERLITEIEKQIQQRALPVPKERVRVIFSKLGPKANLIGSCALVLKELFDNPELLFQVNL</sequence>
<keyword evidence="5" id="KW-1185">Reference proteome</keyword>
<evidence type="ECO:0000313" key="4">
    <source>
        <dbReference type="EMBL" id="ALS23007.1"/>
    </source>
</evidence>
<dbReference type="STRING" id="162209.IJ22_26340"/>
<protein>
    <submittedName>
        <fullName evidence="4">ROK family protein</fullName>
    </submittedName>
</protein>
<dbReference type="InterPro" id="IPR043129">
    <property type="entry name" value="ATPase_NBD"/>
</dbReference>
<dbReference type="Gene3D" id="1.10.10.10">
    <property type="entry name" value="Winged helix-like DNA-binding domain superfamily/Winged helix DNA-binding domain"/>
    <property type="match status" value="1"/>
</dbReference>
<reference evidence="5" key="1">
    <citation type="submission" date="2015-12" db="EMBL/GenBank/DDBJ databases">
        <title>Complete genome sequences of two moderately thermophilic Paenibacillus species.</title>
        <authorList>
            <person name="Butler R.III."/>
            <person name="Wang J."/>
            <person name="Stark B.C."/>
            <person name="Pombert J.-F."/>
        </authorList>
    </citation>
    <scope>NUCLEOTIDE SEQUENCE [LARGE SCALE GENOMIC DNA]</scope>
    <source>
        <strain evidence="5">32O-Y</strain>
    </source>
</reference>
<dbReference type="PANTHER" id="PTHR18964:SF149">
    <property type="entry name" value="BIFUNCTIONAL UDP-N-ACETYLGLUCOSAMINE 2-EPIMERASE_N-ACETYLMANNOSAMINE KINASE"/>
    <property type="match status" value="1"/>
</dbReference>
<dbReference type="CDD" id="cd24076">
    <property type="entry name" value="ASKHA_ATPase_ROK_BsXylR-like"/>
    <property type="match status" value="1"/>
</dbReference>
<proteinExistence type="inferred from homology"/>
<dbReference type="Gene3D" id="3.30.420.40">
    <property type="match status" value="2"/>
</dbReference>
<organism evidence="4 5">
    <name type="scientific">Paenibacillus naphthalenovorans</name>
    <dbReference type="NCBI Taxonomy" id="162209"/>
    <lineage>
        <taxon>Bacteria</taxon>
        <taxon>Bacillati</taxon>
        <taxon>Bacillota</taxon>
        <taxon>Bacilli</taxon>
        <taxon>Bacillales</taxon>
        <taxon>Paenibacillaceae</taxon>
        <taxon>Paenibacillus</taxon>
    </lineage>
</organism>
<reference evidence="4 5" key="2">
    <citation type="journal article" date="2016" name="Genome Announc.">
        <title>Complete Genome Sequences of Two Interactive Moderate Thermophiles, Paenibacillus napthalenovorans 32O-Y and Paenibacillus sp. 32O-W.</title>
        <authorList>
            <person name="Butler R.R.III."/>
            <person name="Wang J."/>
            <person name="Stark B.C."/>
            <person name="Pombert J.F."/>
        </authorList>
    </citation>
    <scope>NUCLEOTIDE SEQUENCE [LARGE SCALE GENOMIC DNA]</scope>
    <source>
        <strain evidence="4 5">32O-Y</strain>
    </source>
</reference>
<comment type="function">
    <text evidence="1">Transcriptional repressor of xylose-utilizing enzymes.</text>
</comment>
<dbReference type="OrthoDB" id="9796533at2"/>
<evidence type="ECO:0000313" key="5">
    <source>
        <dbReference type="Proteomes" id="UP000061660"/>
    </source>
</evidence>
<dbReference type="RefSeq" id="WP_062409080.1">
    <property type="nucleotide sequence ID" value="NZ_BJCS01000004.1"/>
</dbReference>
<accession>A0A0U2MXS1</accession>